<comment type="similarity">
    <text evidence="1">Belongs to the neocarzinostatin family.</text>
</comment>
<dbReference type="KEGG" id="aja:AJAP_11025"/>
<dbReference type="AlphaFoldDB" id="A0A075UY39"/>
<feature type="signal peptide" evidence="6">
    <location>
        <begin position="1"/>
        <end position="31"/>
    </location>
</feature>
<dbReference type="Gene3D" id="2.60.40.230">
    <property type="entry name" value="Neocarzinostatin-like"/>
    <property type="match status" value="1"/>
</dbReference>
<gene>
    <name evidence="7" type="ORF">AJAP_11025</name>
</gene>
<dbReference type="HOGENOM" id="CLU_1864001_0_0_11"/>
<evidence type="ECO:0000256" key="4">
    <source>
        <dbReference type="ARBA" id="ARBA00023125"/>
    </source>
</evidence>
<dbReference type="InterPro" id="IPR027273">
    <property type="entry name" value="Neocarzinostatin-like"/>
</dbReference>
<dbReference type="GO" id="GO:0003677">
    <property type="term" value="F:DNA binding"/>
    <property type="evidence" value="ECO:0007669"/>
    <property type="project" value="UniProtKB-KW"/>
</dbReference>
<dbReference type="GO" id="GO:0042742">
    <property type="term" value="P:defense response to bacterium"/>
    <property type="evidence" value="ECO:0007669"/>
    <property type="project" value="UniProtKB-KW"/>
</dbReference>
<keyword evidence="2" id="KW-0929">Antimicrobial</keyword>
<dbReference type="Pfam" id="PF00960">
    <property type="entry name" value="Neocarzinostat"/>
    <property type="match status" value="1"/>
</dbReference>
<keyword evidence="6" id="KW-0732">Signal</keyword>
<evidence type="ECO:0000256" key="2">
    <source>
        <dbReference type="ARBA" id="ARBA00022529"/>
    </source>
</evidence>
<proteinExistence type="inferred from homology"/>
<keyword evidence="5" id="KW-1015">Disulfide bond</keyword>
<reference evidence="7 8" key="1">
    <citation type="journal article" date="2014" name="J. Biotechnol.">
        <title>Complete genome sequence of the actinobacterium Amycolatopsis japonica MG417-CF17(T) (=DSM 44213T) producing (S,S)-N,N'-ethylenediaminedisuccinic acid.</title>
        <authorList>
            <person name="Stegmann E."/>
            <person name="Albersmeier A."/>
            <person name="Spohn M."/>
            <person name="Gert H."/>
            <person name="Weber T."/>
            <person name="Wohlleben W."/>
            <person name="Kalinowski J."/>
            <person name="Ruckert C."/>
        </authorList>
    </citation>
    <scope>NUCLEOTIDE SEQUENCE [LARGE SCALE GENOMIC DNA]</scope>
    <source>
        <strain evidence="8">MG417-CF17 (DSM 44213)</strain>
    </source>
</reference>
<accession>A0A075UY39</accession>
<dbReference type="EMBL" id="CP008953">
    <property type="protein sequence ID" value="AIG75095.1"/>
    <property type="molecule type" value="Genomic_DNA"/>
</dbReference>
<keyword evidence="3" id="KW-0044">Antibiotic</keyword>
<evidence type="ECO:0000313" key="8">
    <source>
        <dbReference type="Proteomes" id="UP000028492"/>
    </source>
</evidence>
<dbReference type="Proteomes" id="UP000028492">
    <property type="component" value="Chromosome"/>
</dbReference>
<evidence type="ECO:0000256" key="6">
    <source>
        <dbReference type="SAM" id="SignalP"/>
    </source>
</evidence>
<protein>
    <submittedName>
        <fullName evidence="7">Conserved putative secreted protein</fullName>
    </submittedName>
</protein>
<evidence type="ECO:0000256" key="5">
    <source>
        <dbReference type="ARBA" id="ARBA00023157"/>
    </source>
</evidence>
<evidence type="ECO:0000256" key="3">
    <source>
        <dbReference type="ARBA" id="ARBA00023022"/>
    </source>
</evidence>
<evidence type="ECO:0000256" key="1">
    <source>
        <dbReference type="ARBA" id="ARBA00010648"/>
    </source>
</evidence>
<dbReference type="RefSeq" id="WP_038510262.1">
    <property type="nucleotide sequence ID" value="NZ_CP008953.1"/>
</dbReference>
<dbReference type="InterPro" id="IPR002186">
    <property type="entry name" value="Neocarzinostatin_fam"/>
</dbReference>
<feature type="chain" id="PRO_5038551417" evidence="6">
    <location>
        <begin position="32"/>
        <end position="138"/>
    </location>
</feature>
<dbReference type="SUPFAM" id="SSF49319">
    <property type="entry name" value="Actinoxanthin-like"/>
    <property type="match status" value="1"/>
</dbReference>
<dbReference type="eggNOG" id="ENOG5032181">
    <property type="taxonomic scope" value="Bacteria"/>
</dbReference>
<name>A0A075UY39_9PSEU</name>
<keyword evidence="4" id="KW-0238">DNA-binding</keyword>
<sequence length="138" mass="14272">MKLPRRAITTAVTTAVTAAIAVVGLSGTATAQAQAWTMSVSPSTNLAAEQTVTVTAGGLDANRQILLLECPTEDGSCYIIGYPTADANGVISTTATVYRHMSFDDRAYDCKTLSGGCSVVGSDFSTGGELVKVQLTFQ</sequence>
<organism evidence="7 8">
    <name type="scientific">Amycolatopsis japonica</name>
    <dbReference type="NCBI Taxonomy" id="208439"/>
    <lineage>
        <taxon>Bacteria</taxon>
        <taxon>Bacillati</taxon>
        <taxon>Actinomycetota</taxon>
        <taxon>Actinomycetes</taxon>
        <taxon>Pseudonocardiales</taxon>
        <taxon>Pseudonocardiaceae</taxon>
        <taxon>Amycolatopsis</taxon>
        <taxon>Amycolatopsis japonica group</taxon>
    </lineage>
</organism>
<keyword evidence="8" id="KW-1185">Reference proteome</keyword>
<evidence type="ECO:0000313" key="7">
    <source>
        <dbReference type="EMBL" id="AIG75095.1"/>
    </source>
</evidence>